<dbReference type="PANTHER" id="PTHR20855:SF3">
    <property type="entry name" value="LD03007P"/>
    <property type="match status" value="1"/>
</dbReference>
<organism evidence="7 8">
    <name type="scientific">Luteibacter rhizovicinus DSM 16549</name>
    <dbReference type="NCBI Taxonomy" id="1440763"/>
    <lineage>
        <taxon>Bacteria</taxon>
        <taxon>Pseudomonadati</taxon>
        <taxon>Pseudomonadota</taxon>
        <taxon>Gammaproteobacteria</taxon>
        <taxon>Lysobacterales</taxon>
        <taxon>Rhodanobacteraceae</taxon>
        <taxon>Luteibacter</taxon>
    </lineage>
</organism>
<keyword evidence="5" id="KW-1133">Transmembrane helix</keyword>
<keyword evidence="3" id="KW-1003">Cell membrane</keyword>
<dbReference type="OrthoDB" id="9813689at2"/>
<sequence length="223" mass="24023">MPMATESLQPSYPFAEEVASSVIHAIGLVLSIAGLAILVAFSAMYGGPRAVVASSVFGGTLILLYTASTLYHSIPGVMAKRVLRTFDHIAIFLLIAGTYTPFTLLALPGAWGWGLFTTIWSLAIIGSLAELGILKRYRKAAVLMYVLMGWVAVIAIEPLREHVETGGLVLLFGGGMAYMLGVPFYLARKLPYHHAIWHVFVLAGSVLHFLAVLLYVIPDAPGH</sequence>
<evidence type="ECO:0000313" key="8">
    <source>
        <dbReference type="Proteomes" id="UP000182987"/>
    </source>
</evidence>
<comment type="similarity">
    <text evidence="2">Belongs to the UPF0073 (Hly-III) family.</text>
</comment>
<dbReference type="STRING" id="1440763.BJI69_10930"/>
<dbReference type="InterPro" id="IPR004254">
    <property type="entry name" value="AdipoR/HlyIII-related"/>
</dbReference>
<keyword evidence="4" id="KW-0812">Transmembrane</keyword>
<comment type="subcellular location">
    <subcellularLocation>
        <location evidence="1">Cell membrane</location>
        <topology evidence="1">Multi-pass membrane protein</topology>
    </subcellularLocation>
</comment>
<keyword evidence="6" id="KW-0472">Membrane</keyword>
<dbReference type="PATRIC" id="fig|1440763.5.peg.1506"/>
<dbReference type="AlphaFoldDB" id="A0A0G9HDV6"/>
<dbReference type="NCBIfam" id="TIGR01065">
    <property type="entry name" value="hlyIII"/>
    <property type="match status" value="1"/>
</dbReference>
<evidence type="ECO:0000313" key="7">
    <source>
        <dbReference type="EMBL" id="APG04359.1"/>
    </source>
</evidence>
<dbReference type="EMBL" id="CP017480">
    <property type="protein sequence ID" value="APG04359.1"/>
    <property type="molecule type" value="Genomic_DNA"/>
</dbReference>
<dbReference type="KEGG" id="lrz:BJI69_10930"/>
<evidence type="ECO:0000256" key="6">
    <source>
        <dbReference type="ARBA" id="ARBA00023136"/>
    </source>
</evidence>
<evidence type="ECO:0000256" key="2">
    <source>
        <dbReference type="ARBA" id="ARBA00008488"/>
    </source>
</evidence>
<reference evidence="8" key="1">
    <citation type="submission" date="2016-09" db="EMBL/GenBank/DDBJ databases">
        <authorList>
            <person name="Lysoe E."/>
        </authorList>
    </citation>
    <scope>NUCLEOTIDE SEQUENCE [LARGE SCALE GENOMIC DNA]</scope>
    <source>
        <strain evidence="8">LJ96T</strain>
    </source>
</reference>
<evidence type="ECO:0000256" key="3">
    <source>
        <dbReference type="ARBA" id="ARBA00022475"/>
    </source>
</evidence>
<dbReference type="GO" id="GO:0005886">
    <property type="term" value="C:plasma membrane"/>
    <property type="evidence" value="ECO:0007669"/>
    <property type="project" value="UniProtKB-SubCell"/>
</dbReference>
<evidence type="ECO:0000256" key="1">
    <source>
        <dbReference type="ARBA" id="ARBA00004651"/>
    </source>
</evidence>
<accession>A0A0G9HDV6</accession>
<evidence type="ECO:0000256" key="5">
    <source>
        <dbReference type="ARBA" id="ARBA00022989"/>
    </source>
</evidence>
<evidence type="ECO:0000256" key="4">
    <source>
        <dbReference type="ARBA" id="ARBA00022692"/>
    </source>
</evidence>
<proteinExistence type="inferred from homology"/>
<dbReference type="Pfam" id="PF03006">
    <property type="entry name" value="HlyIII"/>
    <property type="match status" value="1"/>
</dbReference>
<dbReference type="GO" id="GO:0140911">
    <property type="term" value="F:pore-forming activity"/>
    <property type="evidence" value="ECO:0007669"/>
    <property type="project" value="InterPro"/>
</dbReference>
<name>A0A0G9HDV6_9GAMM</name>
<gene>
    <name evidence="7" type="ORF">BJI69_10930</name>
</gene>
<dbReference type="PANTHER" id="PTHR20855">
    <property type="entry name" value="ADIPOR/PROGESTIN RECEPTOR-RELATED"/>
    <property type="match status" value="1"/>
</dbReference>
<keyword evidence="8" id="KW-1185">Reference proteome</keyword>
<dbReference type="RefSeq" id="WP_046967297.1">
    <property type="nucleotide sequence ID" value="NZ_CP017480.1"/>
</dbReference>
<dbReference type="Proteomes" id="UP000182987">
    <property type="component" value="Chromosome"/>
</dbReference>
<protein>
    <submittedName>
        <fullName evidence="7">Hemolysin III</fullName>
    </submittedName>
</protein>
<dbReference type="InterPro" id="IPR005744">
    <property type="entry name" value="Hy-lIII"/>
</dbReference>